<keyword evidence="2" id="KW-1133">Transmembrane helix</keyword>
<dbReference type="RefSeq" id="WP_143009640.1">
    <property type="nucleotide sequence ID" value="NZ_FMZH01000013.1"/>
</dbReference>
<organism evidence="3 4">
    <name type="scientific">Pedobacter soli</name>
    <dbReference type="NCBI Taxonomy" id="390242"/>
    <lineage>
        <taxon>Bacteria</taxon>
        <taxon>Pseudomonadati</taxon>
        <taxon>Bacteroidota</taxon>
        <taxon>Sphingobacteriia</taxon>
        <taxon>Sphingobacteriales</taxon>
        <taxon>Sphingobacteriaceae</taxon>
        <taxon>Pedobacter</taxon>
    </lineage>
</organism>
<reference evidence="4" key="1">
    <citation type="submission" date="2016-10" db="EMBL/GenBank/DDBJ databases">
        <authorList>
            <person name="Varghese N."/>
            <person name="Submissions S."/>
        </authorList>
    </citation>
    <scope>NUCLEOTIDE SEQUENCE [LARGE SCALE GENOMIC DNA]</scope>
    <source>
        <strain evidence="4">DSM 18609</strain>
    </source>
</reference>
<dbReference type="EMBL" id="FMZH01000013">
    <property type="protein sequence ID" value="SDE18004.1"/>
    <property type="molecule type" value="Genomic_DNA"/>
</dbReference>
<accession>A0A1G7ASY0</accession>
<feature type="region of interest" description="Disordered" evidence="1">
    <location>
        <begin position="511"/>
        <end position="531"/>
    </location>
</feature>
<proteinExistence type="predicted"/>
<keyword evidence="4" id="KW-1185">Reference proteome</keyword>
<keyword evidence="2" id="KW-0472">Membrane</keyword>
<gene>
    <name evidence="3" type="ORF">SAMN04488024_11345</name>
</gene>
<feature type="transmembrane region" description="Helical" evidence="2">
    <location>
        <begin position="359"/>
        <end position="378"/>
    </location>
</feature>
<sequence>MQQHIDFVKLLLEVASKAVSVEEQWGYLKLSGNTHVDLLKDFKEIRKILSALGFTNLAHLTVNGNPVNLSDLDLYTNSAIVKSWIIDINKIPLISLKNTDGWHYNIFLGTAPCLNWLRLSNPLLKKHPFNEFTPLRVIIADLKDPFGGDSIQFLSPAEQNIAQPSNTATAAAPQAVPKLPAGQSLHESVHFITAEDIQVNLNAYQTYSSGTSDLKEIFLYKACNAMSMYLLDEYYSNDKVIVNGIKRVLFKLDDGSTRVNEKFYQQMVSLISWIYEDRVSVRKKLFNERITLDMQDGDTLLTTLSKNISNAAEQAKERYNFVIIERKDAYVKELKELLKDIRTQSELYSGKIRTLLSNFLRDLLGAIILVGFTIFTKFTENTKLLNEDLLEYVFYGLALYYLVSILMQSIVDISDVNVSKKEMMYWKNATKELLPEKEFRQHIDKSLKDRKISLRIIYPVIAICYLVIAVACFKYPSILKELLAKNLAKKELAEHERKQFVSDSLKIKQTNKSLEVAKPPSKEKAPKNAQP</sequence>
<evidence type="ECO:0000256" key="1">
    <source>
        <dbReference type="SAM" id="MobiDB-lite"/>
    </source>
</evidence>
<dbReference type="AlphaFoldDB" id="A0A1G7ASY0"/>
<feature type="compositionally biased region" description="Basic and acidic residues" evidence="1">
    <location>
        <begin position="520"/>
        <end position="531"/>
    </location>
</feature>
<dbReference type="Proteomes" id="UP000199455">
    <property type="component" value="Unassembled WGS sequence"/>
</dbReference>
<feature type="transmembrane region" description="Helical" evidence="2">
    <location>
        <begin position="456"/>
        <end position="476"/>
    </location>
</feature>
<protein>
    <submittedName>
        <fullName evidence="3">Uncharacterized protein</fullName>
    </submittedName>
</protein>
<evidence type="ECO:0000313" key="3">
    <source>
        <dbReference type="EMBL" id="SDE18004.1"/>
    </source>
</evidence>
<evidence type="ECO:0000256" key="2">
    <source>
        <dbReference type="SAM" id="Phobius"/>
    </source>
</evidence>
<name>A0A1G7ASY0_9SPHI</name>
<keyword evidence="2" id="KW-0812">Transmembrane</keyword>
<evidence type="ECO:0000313" key="4">
    <source>
        <dbReference type="Proteomes" id="UP000199455"/>
    </source>
</evidence>
<feature type="transmembrane region" description="Helical" evidence="2">
    <location>
        <begin position="398"/>
        <end position="418"/>
    </location>
</feature>